<comment type="caution">
    <text evidence="3">The sequence shown here is derived from an EMBL/GenBank/DDBJ whole genome shotgun (WGS) entry which is preliminary data.</text>
</comment>
<evidence type="ECO:0000313" key="4">
    <source>
        <dbReference type="Proteomes" id="UP000632138"/>
    </source>
</evidence>
<evidence type="ECO:0000313" key="3">
    <source>
        <dbReference type="EMBL" id="MBM2616286.1"/>
    </source>
</evidence>
<feature type="transmembrane region" description="Helical" evidence="1">
    <location>
        <begin position="123"/>
        <end position="147"/>
    </location>
</feature>
<proteinExistence type="predicted"/>
<sequence length="169" mass="17879">MFTVNGLPVHILLVHAVVVLLPLSALVLAATALWPAVRRRLAGPNVLLSLAVVASVPLTTSAGEWLQARVPATDLVHEHAELGDTAVWYAIPVAVLALIVWWRQRESRSTVENPRRRTYLAPLSPVVTAVVVVAALATAGAGVYGMYRIGDSGARAAWTGSYSSSAVTP</sequence>
<organism evidence="3 4">
    <name type="scientific">Paractinoplanes ovalisporus</name>
    <dbReference type="NCBI Taxonomy" id="2810368"/>
    <lineage>
        <taxon>Bacteria</taxon>
        <taxon>Bacillati</taxon>
        <taxon>Actinomycetota</taxon>
        <taxon>Actinomycetes</taxon>
        <taxon>Micromonosporales</taxon>
        <taxon>Micromonosporaceae</taxon>
        <taxon>Paractinoplanes</taxon>
    </lineage>
</organism>
<dbReference type="RefSeq" id="WP_203376187.1">
    <property type="nucleotide sequence ID" value="NZ_JAENHP010000003.1"/>
</dbReference>
<feature type="transmembrane region" description="Helical" evidence="1">
    <location>
        <begin position="86"/>
        <end position="102"/>
    </location>
</feature>
<feature type="transmembrane region" description="Helical" evidence="1">
    <location>
        <begin position="12"/>
        <end position="34"/>
    </location>
</feature>
<dbReference type="Proteomes" id="UP000632138">
    <property type="component" value="Unassembled WGS sequence"/>
</dbReference>
<keyword evidence="1" id="KW-0472">Membrane</keyword>
<feature type="domain" description="DUF2231" evidence="2">
    <location>
        <begin position="6"/>
        <end position="159"/>
    </location>
</feature>
<protein>
    <recommendedName>
        <fullName evidence="2">DUF2231 domain-containing protein</fullName>
    </recommendedName>
</protein>
<feature type="transmembrane region" description="Helical" evidence="1">
    <location>
        <begin position="46"/>
        <end position="66"/>
    </location>
</feature>
<evidence type="ECO:0000256" key="1">
    <source>
        <dbReference type="SAM" id="Phobius"/>
    </source>
</evidence>
<keyword evidence="4" id="KW-1185">Reference proteome</keyword>
<accession>A0ABS2A8X5</accession>
<dbReference type="Pfam" id="PF09990">
    <property type="entry name" value="DUF2231"/>
    <property type="match status" value="1"/>
</dbReference>
<evidence type="ECO:0000259" key="2">
    <source>
        <dbReference type="Pfam" id="PF09990"/>
    </source>
</evidence>
<gene>
    <name evidence="3" type="ORF">JIG36_12030</name>
</gene>
<keyword evidence="1" id="KW-0812">Transmembrane</keyword>
<dbReference type="InterPro" id="IPR019251">
    <property type="entry name" value="DUF2231_TM"/>
</dbReference>
<name>A0ABS2A8X5_9ACTN</name>
<keyword evidence="1" id="KW-1133">Transmembrane helix</keyword>
<dbReference type="EMBL" id="JAENHP010000003">
    <property type="protein sequence ID" value="MBM2616286.1"/>
    <property type="molecule type" value="Genomic_DNA"/>
</dbReference>
<reference evidence="3 4" key="1">
    <citation type="submission" date="2021-01" db="EMBL/GenBank/DDBJ databases">
        <title>Actinoplanes sp. nov. LDG1-06 isolated from lichen.</title>
        <authorList>
            <person name="Saeng-In P."/>
            <person name="Phongsopitanun W."/>
            <person name="Kanchanasin P."/>
            <person name="Yuki M."/>
            <person name="Kudo T."/>
            <person name="Ohkuma M."/>
            <person name="Tanasupawat S."/>
        </authorList>
    </citation>
    <scope>NUCLEOTIDE SEQUENCE [LARGE SCALE GENOMIC DNA]</scope>
    <source>
        <strain evidence="3 4">LDG1-06</strain>
    </source>
</reference>